<feature type="non-terminal residue" evidence="1">
    <location>
        <position position="1"/>
    </location>
</feature>
<protein>
    <submittedName>
        <fullName evidence="1">Uncharacterized protein</fullName>
    </submittedName>
</protein>
<dbReference type="AlphaFoldDB" id="X1MWE2"/>
<organism evidence="1">
    <name type="scientific">marine sediment metagenome</name>
    <dbReference type="NCBI Taxonomy" id="412755"/>
    <lineage>
        <taxon>unclassified sequences</taxon>
        <taxon>metagenomes</taxon>
        <taxon>ecological metagenomes</taxon>
    </lineage>
</organism>
<gene>
    <name evidence="1" type="ORF">S06H3_42102</name>
</gene>
<name>X1MWE2_9ZZZZ</name>
<dbReference type="EMBL" id="BARV01026005">
    <property type="protein sequence ID" value="GAI36012.1"/>
    <property type="molecule type" value="Genomic_DNA"/>
</dbReference>
<proteinExistence type="predicted"/>
<sequence>LLAGVVTEVESLQINWSYFGGEVGIVSSFIGICPVPNAPPSITILVGKSKGSVEFDGDAH</sequence>
<comment type="caution">
    <text evidence="1">The sequence shown here is derived from an EMBL/GenBank/DDBJ whole genome shotgun (WGS) entry which is preliminary data.</text>
</comment>
<evidence type="ECO:0000313" key="1">
    <source>
        <dbReference type="EMBL" id="GAI36012.1"/>
    </source>
</evidence>
<reference evidence="1" key="1">
    <citation type="journal article" date="2014" name="Front. Microbiol.">
        <title>High frequency of phylogenetically diverse reductive dehalogenase-homologous genes in deep subseafloor sedimentary metagenomes.</title>
        <authorList>
            <person name="Kawai M."/>
            <person name="Futagami T."/>
            <person name="Toyoda A."/>
            <person name="Takaki Y."/>
            <person name="Nishi S."/>
            <person name="Hori S."/>
            <person name="Arai W."/>
            <person name="Tsubouchi T."/>
            <person name="Morono Y."/>
            <person name="Uchiyama I."/>
            <person name="Ito T."/>
            <person name="Fujiyama A."/>
            <person name="Inagaki F."/>
            <person name="Takami H."/>
        </authorList>
    </citation>
    <scope>NUCLEOTIDE SEQUENCE</scope>
    <source>
        <strain evidence="1">Expedition CK06-06</strain>
    </source>
</reference>
<accession>X1MWE2</accession>